<name>A0A0F9FGJ2_9ZZZZ</name>
<protein>
    <submittedName>
        <fullName evidence="1">Uncharacterized protein</fullName>
    </submittedName>
</protein>
<organism evidence="1">
    <name type="scientific">marine sediment metagenome</name>
    <dbReference type="NCBI Taxonomy" id="412755"/>
    <lineage>
        <taxon>unclassified sequences</taxon>
        <taxon>metagenomes</taxon>
        <taxon>ecological metagenomes</taxon>
    </lineage>
</organism>
<dbReference type="AlphaFoldDB" id="A0A0F9FGJ2"/>
<sequence>MTAKKTKKWLAENDNLTHATMQKVASHVQREEGEWILNTVTIEGQEVPYKYRRRKKYKSLKGARVDIVYYPEKEEIARMQFEYMKVVKIALS</sequence>
<gene>
    <name evidence="1" type="ORF">LCGC14_2246220</name>
</gene>
<proteinExistence type="predicted"/>
<accession>A0A0F9FGJ2</accession>
<evidence type="ECO:0000313" key="1">
    <source>
        <dbReference type="EMBL" id="KKL56355.1"/>
    </source>
</evidence>
<reference evidence="1" key="1">
    <citation type="journal article" date="2015" name="Nature">
        <title>Complex archaea that bridge the gap between prokaryotes and eukaryotes.</title>
        <authorList>
            <person name="Spang A."/>
            <person name="Saw J.H."/>
            <person name="Jorgensen S.L."/>
            <person name="Zaremba-Niedzwiedzka K."/>
            <person name="Martijn J."/>
            <person name="Lind A.E."/>
            <person name="van Eijk R."/>
            <person name="Schleper C."/>
            <person name="Guy L."/>
            <person name="Ettema T.J."/>
        </authorList>
    </citation>
    <scope>NUCLEOTIDE SEQUENCE</scope>
</reference>
<comment type="caution">
    <text evidence="1">The sequence shown here is derived from an EMBL/GenBank/DDBJ whole genome shotgun (WGS) entry which is preliminary data.</text>
</comment>
<dbReference type="EMBL" id="LAZR01030523">
    <property type="protein sequence ID" value="KKL56355.1"/>
    <property type="molecule type" value="Genomic_DNA"/>
</dbReference>